<protein>
    <submittedName>
        <fullName evidence="2">Uncharacterized protein</fullName>
    </submittedName>
</protein>
<evidence type="ECO:0000313" key="2">
    <source>
        <dbReference type="EMBL" id="KAL0122711.1"/>
    </source>
</evidence>
<proteinExistence type="predicted"/>
<name>A0AAW2G678_9HYME</name>
<feature type="compositionally biased region" description="Basic and acidic residues" evidence="1">
    <location>
        <begin position="76"/>
        <end position="88"/>
    </location>
</feature>
<comment type="caution">
    <text evidence="2">The sequence shown here is derived from an EMBL/GenBank/DDBJ whole genome shotgun (WGS) entry which is preliminary data.</text>
</comment>
<organism evidence="2 3">
    <name type="scientific">Cardiocondyla obscurior</name>
    <dbReference type="NCBI Taxonomy" id="286306"/>
    <lineage>
        <taxon>Eukaryota</taxon>
        <taxon>Metazoa</taxon>
        <taxon>Ecdysozoa</taxon>
        <taxon>Arthropoda</taxon>
        <taxon>Hexapoda</taxon>
        <taxon>Insecta</taxon>
        <taxon>Pterygota</taxon>
        <taxon>Neoptera</taxon>
        <taxon>Endopterygota</taxon>
        <taxon>Hymenoptera</taxon>
        <taxon>Apocrita</taxon>
        <taxon>Aculeata</taxon>
        <taxon>Formicoidea</taxon>
        <taxon>Formicidae</taxon>
        <taxon>Myrmicinae</taxon>
        <taxon>Cardiocondyla</taxon>
    </lineage>
</organism>
<evidence type="ECO:0000313" key="3">
    <source>
        <dbReference type="Proteomes" id="UP001430953"/>
    </source>
</evidence>
<dbReference type="EMBL" id="JADYXP020000006">
    <property type="protein sequence ID" value="KAL0122711.1"/>
    <property type="molecule type" value="Genomic_DNA"/>
</dbReference>
<gene>
    <name evidence="2" type="ORF">PUN28_007419</name>
</gene>
<dbReference type="Proteomes" id="UP001430953">
    <property type="component" value="Unassembled WGS sequence"/>
</dbReference>
<sequence length="88" mass="10453">MVCDTLNSQWGYEQKMAMKLAFKQRRRKVIHYERARRNSGCLLNARFPEDSFDDAHEMSERHQQHLYFGNGSPAESNRKDSTSREDTR</sequence>
<dbReference type="AlphaFoldDB" id="A0AAW2G678"/>
<accession>A0AAW2G678</accession>
<keyword evidence="3" id="KW-1185">Reference proteome</keyword>
<feature type="region of interest" description="Disordered" evidence="1">
    <location>
        <begin position="56"/>
        <end position="88"/>
    </location>
</feature>
<reference evidence="2 3" key="1">
    <citation type="submission" date="2023-03" db="EMBL/GenBank/DDBJ databases">
        <title>High recombination rates correlate with genetic variation in Cardiocondyla obscurior ants.</title>
        <authorList>
            <person name="Errbii M."/>
        </authorList>
    </citation>
    <scope>NUCLEOTIDE SEQUENCE [LARGE SCALE GENOMIC DNA]</scope>
    <source>
        <strain evidence="2">Alpha-2009</strain>
        <tissue evidence="2">Whole body</tissue>
    </source>
</reference>
<evidence type="ECO:0000256" key="1">
    <source>
        <dbReference type="SAM" id="MobiDB-lite"/>
    </source>
</evidence>